<dbReference type="InterPro" id="IPR037066">
    <property type="entry name" value="Plug_dom_sf"/>
</dbReference>
<evidence type="ECO:0000256" key="6">
    <source>
        <dbReference type="ARBA" id="ARBA00023136"/>
    </source>
</evidence>
<dbReference type="InterPro" id="IPR012910">
    <property type="entry name" value="Plug_dom"/>
</dbReference>
<evidence type="ECO:0000256" key="8">
    <source>
        <dbReference type="PROSITE-ProRule" id="PRU01360"/>
    </source>
</evidence>
<evidence type="ECO:0000256" key="7">
    <source>
        <dbReference type="ARBA" id="ARBA00023237"/>
    </source>
</evidence>
<evidence type="ECO:0000259" key="10">
    <source>
        <dbReference type="Pfam" id="PF00593"/>
    </source>
</evidence>
<dbReference type="AlphaFoldDB" id="A0A8J3CPN2"/>
<evidence type="ECO:0000256" key="3">
    <source>
        <dbReference type="ARBA" id="ARBA00022452"/>
    </source>
</evidence>
<comment type="subcellular location">
    <subcellularLocation>
        <location evidence="1 8">Cell outer membrane</location>
        <topology evidence="1 8">Multi-pass membrane protein</topology>
    </subcellularLocation>
</comment>
<keyword evidence="13" id="KW-1185">Reference proteome</keyword>
<dbReference type="InterPro" id="IPR036942">
    <property type="entry name" value="Beta-barrel_TonB_sf"/>
</dbReference>
<comment type="similarity">
    <text evidence="8 9">Belongs to the TonB-dependent receptor family.</text>
</comment>
<dbReference type="Gene3D" id="2.170.130.10">
    <property type="entry name" value="TonB-dependent receptor, plug domain"/>
    <property type="match status" value="1"/>
</dbReference>
<keyword evidence="3 8" id="KW-1134">Transmembrane beta strand</keyword>
<keyword evidence="2 8" id="KW-0813">Transport</keyword>
<evidence type="ECO:0000256" key="5">
    <source>
        <dbReference type="ARBA" id="ARBA00023077"/>
    </source>
</evidence>
<reference evidence="12" key="1">
    <citation type="journal article" date="2014" name="Int. J. Syst. Evol. Microbiol.">
        <title>Complete genome sequence of Corynebacterium casei LMG S-19264T (=DSM 44701T), isolated from a smear-ripened cheese.</title>
        <authorList>
            <consortium name="US DOE Joint Genome Institute (JGI-PGF)"/>
            <person name="Walter F."/>
            <person name="Albersmeier A."/>
            <person name="Kalinowski J."/>
            <person name="Ruckert C."/>
        </authorList>
    </citation>
    <scope>NUCLEOTIDE SEQUENCE</scope>
    <source>
        <strain evidence="12">KCTC 32513</strain>
    </source>
</reference>
<keyword evidence="6 8" id="KW-0472">Membrane</keyword>
<keyword evidence="7 8" id="KW-0998">Cell outer membrane</keyword>
<dbReference type="SUPFAM" id="SSF56935">
    <property type="entry name" value="Porins"/>
    <property type="match status" value="1"/>
</dbReference>
<feature type="domain" description="TonB-dependent receptor-like beta-barrel" evidence="10">
    <location>
        <begin position="410"/>
        <end position="957"/>
    </location>
</feature>
<feature type="domain" description="TonB-dependent receptor plug" evidence="11">
    <location>
        <begin position="36"/>
        <end position="146"/>
    </location>
</feature>
<evidence type="ECO:0000256" key="2">
    <source>
        <dbReference type="ARBA" id="ARBA00022448"/>
    </source>
</evidence>
<evidence type="ECO:0000256" key="9">
    <source>
        <dbReference type="RuleBase" id="RU003357"/>
    </source>
</evidence>
<keyword evidence="5 9" id="KW-0798">TonB box</keyword>
<dbReference type="PROSITE" id="PS52016">
    <property type="entry name" value="TONB_DEPENDENT_REC_3"/>
    <property type="match status" value="1"/>
</dbReference>
<organism evidence="12 13">
    <name type="scientific">Algimonas arctica</name>
    <dbReference type="NCBI Taxonomy" id="1479486"/>
    <lineage>
        <taxon>Bacteria</taxon>
        <taxon>Pseudomonadati</taxon>
        <taxon>Pseudomonadota</taxon>
        <taxon>Alphaproteobacteria</taxon>
        <taxon>Maricaulales</taxon>
        <taxon>Robiginitomaculaceae</taxon>
        <taxon>Algimonas</taxon>
    </lineage>
</organism>
<accession>A0A8J3CPN2</accession>
<keyword evidence="12" id="KW-0675">Receptor</keyword>
<protein>
    <submittedName>
        <fullName evidence="12">TonB-dependent receptor</fullName>
    </submittedName>
</protein>
<evidence type="ECO:0000256" key="1">
    <source>
        <dbReference type="ARBA" id="ARBA00004571"/>
    </source>
</evidence>
<dbReference type="InterPro" id="IPR000531">
    <property type="entry name" value="Beta-barrel_TonB"/>
</dbReference>
<dbReference type="Pfam" id="PF07715">
    <property type="entry name" value="Plug"/>
    <property type="match status" value="1"/>
</dbReference>
<evidence type="ECO:0000256" key="4">
    <source>
        <dbReference type="ARBA" id="ARBA00022692"/>
    </source>
</evidence>
<dbReference type="Pfam" id="PF00593">
    <property type="entry name" value="TonB_dep_Rec_b-barrel"/>
    <property type="match status" value="1"/>
</dbReference>
<gene>
    <name evidence="12" type="ORF">GCM10009069_13400</name>
</gene>
<proteinExistence type="inferred from homology"/>
<reference evidence="12" key="2">
    <citation type="submission" date="2020-09" db="EMBL/GenBank/DDBJ databases">
        <authorList>
            <person name="Sun Q."/>
            <person name="Kim S."/>
        </authorList>
    </citation>
    <scope>NUCLEOTIDE SEQUENCE</scope>
    <source>
        <strain evidence="12">KCTC 32513</strain>
    </source>
</reference>
<dbReference type="EMBL" id="BMZH01000004">
    <property type="protein sequence ID" value="GHA91543.1"/>
    <property type="molecule type" value="Genomic_DNA"/>
</dbReference>
<dbReference type="Proteomes" id="UP000634004">
    <property type="component" value="Unassembled WGS sequence"/>
</dbReference>
<evidence type="ECO:0000313" key="13">
    <source>
        <dbReference type="Proteomes" id="UP000634004"/>
    </source>
</evidence>
<dbReference type="InterPro" id="IPR039426">
    <property type="entry name" value="TonB-dep_rcpt-like"/>
</dbReference>
<dbReference type="Gene3D" id="2.40.170.20">
    <property type="entry name" value="TonB-dependent receptor, beta-barrel domain"/>
    <property type="match status" value="1"/>
</dbReference>
<comment type="caution">
    <text evidence="12">The sequence shown here is derived from an EMBL/GenBank/DDBJ whole genome shotgun (WGS) entry which is preliminary data.</text>
</comment>
<dbReference type="PANTHER" id="PTHR47234:SF2">
    <property type="entry name" value="TONB-DEPENDENT RECEPTOR"/>
    <property type="match status" value="1"/>
</dbReference>
<dbReference type="PANTHER" id="PTHR47234">
    <property type="match status" value="1"/>
</dbReference>
<dbReference type="GO" id="GO:0009279">
    <property type="term" value="C:cell outer membrane"/>
    <property type="evidence" value="ECO:0007669"/>
    <property type="project" value="UniProtKB-SubCell"/>
</dbReference>
<keyword evidence="4 8" id="KW-0812">Transmembrane</keyword>
<name>A0A8J3CPN2_9PROT</name>
<evidence type="ECO:0000259" key="11">
    <source>
        <dbReference type="Pfam" id="PF07715"/>
    </source>
</evidence>
<sequence length="997" mass="104795">MGGVIASTGMTAMAQNAGDDEIIVTGSRLNVNPNLTSAQPILSIDNSEISARGVVNIEDLTNSLPQISAAQTSEQSNGASGTAQLDLRGLGAQRTLSLIDGRRLPYGDSSSVAVNIDLVPTNLVERIEVLTGGSSAVYGSDAVSGVVNFILKDDFEGAELDLQYGFAQSSNGSDDIFDDVMRTAQVQLPGSITDGEEVTGSVTLGANLDGGRGNVVAFASYQTRNEILGADRTRSACTIGSGSTNGFGCVGSSNFRRFNNVADFGGTDVFQQENGQFTTFAGGPAETFNFGASNYFQRPVERFQLYTKASYEVIDGHELFMDFGFTESQSDAQIAPSASFGFFQRSINCSNPLIQDTSLFANGESFATNILGCSAADIAADAANPGSVVVDGLTATHRNVEGGSRNSRLENQAMRFVGGMRGTFAETWDYEVFGQYSKTKDQDTSTNDFQIDQLGQSLLVTTDAAGNAVCIDPSNGCAPYNIFERGAGGESLVSDAALSFIQGVGITTGQTDQLIFGGNVQTDLSNYGFVSPYASDTGVGLLIGAEYREDSLDAQPDQISQRADGGFTGVGGPTLPVAGSINVFELFGEIEIPLVTGVEFFEELVFNGQYRYSDYSVDGNGVSNSFSTDTYGAQLTWVPTPDITFRGQYQRAVRAPNVVELFTGQSTGLPDLPEFGKDSAGNTVYDPCSSTATTTPLASAAACASTGVTAAQYGSVPDVVSGQTQGIFGGNPNLSPETSDTFTVGAVFTPSFISGLTASVDYFDITIDDAIVSGIGASNILNGCLETGDATFCDLVQRDGAGSLNASGPGIGFALTNLNAASLATSGIDLQVNYSFDLERFGAENFGDFAVQYASTFLSSSDFTPFLGAVTDECEGKFVGNCGQPTADYRHRAIATWNTPVEGLGVNVTWRHFGSVENEGNPQSTNEGSLDAANYFDVSTRWEFMDGITARAGVNNIFENRFPVSVSSGPGINGNNNTYPGIYDTGRFVFVGLNVKL</sequence>
<evidence type="ECO:0000313" key="12">
    <source>
        <dbReference type="EMBL" id="GHA91543.1"/>
    </source>
</evidence>